<dbReference type="Proteomes" id="UP000304953">
    <property type="component" value="Unassembled WGS sequence"/>
</dbReference>
<gene>
    <name evidence="1" type="ORF">E5329_09955</name>
</gene>
<dbReference type="EMBL" id="SRYA01000017">
    <property type="protein sequence ID" value="TGY96345.1"/>
    <property type="molecule type" value="Genomic_DNA"/>
</dbReference>
<proteinExistence type="predicted"/>
<accession>A0AC61RWK4</accession>
<organism evidence="1 2">
    <name type="scientific">Petralouisia muris</name>
    <dbReference type="NCBI Taxonomy" id="3032872"/>
    <lineage>
        <taxon>Bacteria</taxon>
        <taxon>Bacillati</taxon>
        <taxon>Bacillota</taxon>
        <taxon>Clostridia</taxon>
        <taxon>Lachnospirales</taxon>
        <taxon>Lachnospiraceae</taxon>
        <taxon>Petralouisia</taxon>
    </lineage>
</organism>
<name>A0AC61RWK4_9FIRM</name>
<protein>
    <submittedName>
        <fullName evidence="1">Uncharacterized protein</fullName>
    </submittedName>
</protein>
<evidence type="ECO:0000313" key="2">
    <source>
        <dbReference type="Proteomes" id="UP000304953"/>
    </source>
</evidence>
<keyword evidence="2" id="KW-1185">Reference proteome</keyword>
<evidence type="ECO:0000313" key="1">
    <source>
        <dbReference type="EMBL" id="TGY96345.1"/>
    </source>
</evidence>
<reference evidence="1" key="1">
    <citation type="submission" date="2019-04" db="EMBL/GenBank/DDBJ databases">
        <title>Microbes associate with the intestines of laboratory mice.</title>
        <authorList>
            <person name="Navarre W."/>
            <person name="Wong E."/>
            <person name="Huang K."/>
            <person name="Tropini C."/>
            <person name="Ng K."/>
            <person name="Yu B."/>
        </authorList>
    </citation>
    <scope>NUCLEOTIDE SEQUENCE</scope>
    <source>
        <strain evidence="1">NM01_1-7b</strain>
    </source>
</reference>
<sequence>MIIMEITTKNVSVIIITLLFASLSVFFYFLLFEKKAKDSFLEPISKTDAGMNLLLIMTVALFLRLPCTVLSHDGDLRYFMNASEEFLNQGFFGFFSRWSIVYPPLFEYLLFLIGKISSFLGITFIFGSKLTTFIFKIPGIICDLLTGYTLYHVTAKHQSRNLALTLSLLYLFSPVTILDSSYIGQVDSIYSLFTLLTVYLICTKRLELSYFAFVAGFLFKYQIIFITPVLIFGIINQVILTDFSWKRFFHHFRVGLAAIGCILLSYLPFLYQPSTGEFRPEDLFHTLGNSLGSYGRASLNSYNFWTLVGYNLVDEKTAFGPFSCSTWGTIVIAALVCSSIVMFLKYGKDSSSYPIIGAFLIFGMYCFSTKMMGRYLFPALGLLFLGFVLKPDRKRFLCALLPTNLLFCCIVLDYLYYPYSAYRPELLMPRILSVLVLGCFGFLVWTITGEIRRNSFLQKN</sequence>
<comment type="caution">
    <text evidence="1">The sequence shown here is derived from an EMBL/GenBank/DDBJ whole genome shotgun (WGS) entry which is preliminary data.</text>
</comment>